<dbReference type="Pfam" id="PF01618">
    <property type="entry name" value="MotA_ExbB"/>
    <property type="match status" value="1"/>
</dbReference>
<dbReference type="AlphaFoldDB" id="A0A842HE42"/>
<evidence type="ECO:0000259" key="10">
    <source>
        <dbReference type="Pfam" id="PF01618"/>
    </source>
</evidence>
<dbReference type="GO" id="GO:0017038">
    <property type="term" value="P:protein import"/>
    <property type="evidence" value="ECO:0007669"/>
    <property type="project" value="TreeGrafter"/>
</dbReference>
<evidence type="ECO:0000256" key="3">
    <source>
        <dbReference type="ARBA" id="ARBA00022692"/>
    </source>
</evidence>
<dbReference type="InterPro" id="IPR050790">
    <property type="entry name" value="ExbB/TolQ_transport"/>
</dbReference>
<comment type="subcellular location">
    <subcellularLocation>
        <location evidence="1">Cell membrane</location>
        <topology evidence="1">Multi-pass membrane protein</topology>
    </subcellularLocation>
    <subcellularLocation>
        <location evidence="6">Membrane</location>
        <topology evidence="6">Multi-pass membrane protein</topology>
    </subcellularLocation>
</comment>
<evidence type="ECO:0000256" key="2">
    <source>
        <dbReference type="ARBA" id="ARBA00022475"/>
    </source>
</evidence>
<gene>
    <name evidence="11" type="ORF">H5P28_11250</name>
</gene>
<dbReference type="GO" id="GO:0005886">
    <property type="term" value="C:plasma membrane"/>
    <property type="evidence" value="ECO:0007669"/>
    <property type="project" value="UniProtKB-SubCell"/>
</dbReference>
<organism evidence="11 12">
    <name type="scientific">Ruficoccus amylovorans</name>
    <dbReference type="NCBI Taxonomy" id="1804625"/>
    <lineage>
        <taxon>Bacteria</taxon>
        <taxon>Pseudomonadati</taxon>
        <taxon>Verrucomicrobiota</taxon>
        <taxon>Opitutia</taxon>
        <taxon>Puniceicoccales</taxon>
        <taxon>Cerasicoccaceae</taxon>
        <taxon>Ruficoccus</taxon>
    </lineage>
</organism>
<dbReference type="EMBL" id="JACHVB010000034">
    <property type="protein sequence ID" value="MBC2594835.1"/>
    <property type="molecule type" value="Genomic_DNA"/>
</dbReference>
<keyword evidence="4 8" id="KW-1133">Transmembrane helix</keyword>
<dbReference type="RefSeq" id="WP_185675797.1">
    <property type="nucleotide sequence ID" value="NZ_JACHVB010000034.1"/>
</dbReference>
<keyword evidence="3 8" id="KW-0812">Transmembrane</keyword>
<name>A0A842HE42_9BACT</name>
<dbReference type="PANTHER" id="PTHR30625:SF11">
    <property type="entry name" value="MOTA_TOLQ_EXBB PROTON CHANNEL DOMAIN-CONTAINING PROTEIN"/>
    <property type="match status" value="1"/>
</dbReference>
<evidence type="ECO:0000313" key="11">
    <source>
        <dbReference type="EMBL" id="MBC2594835.1"/>
    </source>
</evidence>
<reference evidence="11 12" key="1">
    <citation type="submission" date="2020-07" db="EMBL/GenBank/DDBJ databases">
        <authorList>
            <person name="Feng X."/>
        </authorList>
    </citation>
    <scope>NUCLEOTIDE SEQUENCE [LARGE SCALE GENOMIC DNA]</scope>
    <source>
        <strain evidence="11 12">JCM31066</strain>
    </source>
</reference>
<accession>A0A842HE42</accession>
<evidence type="ECO:0000256" key="8">
    <source>
        <dbReference type="SAM" id="Phobius"/>
    </source>
</evidence>
<sequence>MNPFKSFTAGLLGLLVVTSGLCAQQDFNAVGAGVDADLKAAQQQLADLREQIAQEKIPLAREINELEKQVLQKTREAERLLKVSDSRTIALGDLRKQVNSLRDTNKYISDRLTEFVNSLNSQMSVSERQHYGAVLDAAKNAPVDVNLSEEDKLGKQLDVVDMALDRLDDQIGGFVFEGSALSPEGVLKEGKFAIFGPSLFFSSNDGSVVGLIEDRSNVADPVVVDVPVNFNAGLTDLITTGQGVVAADPSGGKAIKVEKQRETYFQHIQKGQIVGYVIIGLGLLALMLGLFKVAEIGSFATTKKSDVQETLDLLATDNQAEALKRAERIKGEAGEMLVEGVAHFKEKRGVIEELMFEKILKVRPRLERFLPFLAITAAAAPLLGLLGTVIGMIKTFNLITIFGTGDARSLSTGISEALVTTELGLTVAIPILILHGLLSRYAKRKLASMEESAVSFVNGISTMK</sequence>
<proteinExistence type="inferred from homology"/>
<evidence type="ECO:0000256" key="7">
    <source>
        <dbReference type="SAM" id="Coils"/>
    </source>
</evidence>
<keyword evidence="6" id="KW-0653">Protein transport</keyword>
<evidence type="ECO:0000256" key="9">
    <source>
        <dbReference type="SAM" id="SignalP"/>
    </source>
</evidence>
<comment type="caution">
    <text evidence="11">The sequence shown here is derived from an EMBL/GenBank/DDBJ whole genome shotgun (WGS) entry which is preliminary data.</text>
</comment>
<dbReference type="Proteomes" id="UP000546464">
    <property type="component" value="Unassembled WGS sequence"/>
</dbReference>
<protein>
    <submittedName>
        <fullName evidence="11">MotA/TolQ/ExbB proton channel family protein</fullName>
    </submittedName>
</protein>
<keyword evidence="5 8" id="KW-0472">Membrane</keyword>
<dbReference type="InterPro" id="IPR002898">
    <property type="entry name" value="MotA_ExbB_proton_chnl"/>
</dbReference>
<evidence type="ECO:0000256" key="4">
    <source>
        <dbReference type="ARBA" id="ARBA00022989"/>
    </source>
</evidence>
<comment type="similarity">
    <text evidence="6">Belongs to the exbB/tolQ family.</text>
</comment>
<feature type="coiled-coil region" evidence="7">
    <location>
        <begin position="31"/>
        <end position="83"/>
    </location>
</feature>
<keyword evidence="12" id="KW-1185">Reference proteome</keyword>
<evidence type="ECO:0000256" key="5">
    <source>
        <dbReference type="ARBA" id="ARBA00023136"/>
    </source>
</evidence>
<keyword evidence="9" id="KW-0732">Signal</keyword>
<evidence type="ECO:0000256" key="1">
    <source>
        <dbReference type="ARBA" id="ARBA00004651"/>
    </source>
</evidence>
<evidence type="ECO:0000313" key="12">
    <source>
        <dbReference type="Proteomes" id="UP000546464"/>
    </source>
</evidence>
<dbReference type="PANTHER" id="PTHR30625">
    <property type="entry name" value="PROTEIN TOLQ"/>
    <property type="match status" value="1"/>
</dbReference>
<feature type="domain" description="MotA/TolQ/ExbB proton channel" evidence="10">
    <location>
        <begin position="336"/>
        <end position="450"/>
    </location>
</feature>
<keyword evidence="2" id="KW-1003">Cell membrane</keyword>
<keyword evidence="6" id="KW-0813">Transport</keyword>
<feature type="transmembrane region" description="Helical" evidence="8">
    <location>
        <begin position="369"/>
        <end position="393"/>
    </location>
</feature>
<evidence type="ECO:0000256" key="6">
    <source>
        <dbReference type="RuleBase" id="RU004057"/>
    </source>
</evidence>
<feature type="chain" id="PRO_5032587333" evidence="9">
    <location>
        <begin position="24"/>
        <end position="464"/>
    </location>
</feature>
<feature type="signal peptide" evidence="9">
    <location>
        <begin position="1"/>
        <end position="23"/>
    </location>
</feature>
<feature type="transmembrane region" description="Helical" evidence="8">
    <location>
        <begin position="413"/>
        <end position="438"/>
    </location>
</feature>
<keyword evidence="7" id="KW-0175">Coiled coil</keyword>
<feature type="transmembrane region" description="Helical" evidence="8">
    <location>
        <begin position="273"/>
        <end position="294"/>
    </location>
</feature>